<proteinExistence type="predicted"/>
<feature type="compositionally biased region" description="Basic and acidic residues" evidence="1">
    <location>
        <begin position="243"/>
        <end position="255"/>
    </location>
</feature>
<organism evidence="2 3">
    <name type="scientific">Rhynchosporium secalis</name>
    <name type="common">Barley scald fungus</name>
    <dbReference type="NCBI Taxonomy" id="38038"/>
    <lineage>
        <taxon>Eukaryota</taxon>
        <taxon>Fungi</taxon>
        <taxon>Dikarya</taxon>
        <taxon>Ascomycota</taxon>
        <taxon>Pezizomycotina</taxon>
        <taxon>Leotiomycetes</taxon>
        <taxon>Helotiales</taxon>
        <taxon>Ploettnerulaceae</taxon>
        <taxon>Rhynchosporium</taxon>
    </lineage>
</organism>
<reference evidence="3" key="1">
    <citation type="submission" date="2016-03" db="EMBL/GenBank/DDBJ databases">
        <authorList>
            <person name="Guldener U."/>
        </authorList>
    </citation>
    <scope>NUCLEOTIDE SEQUENCE [LARGE SCALE GENOMIC DNA]</scope>
</reference>
<accession>A0A1E1M0R9</accession>
<gene>
    <name evidence="2" type="ORF">RSE6_01986</name>
</gene>
<feature type="region of interest" description="Disordered" evidence="1">
    <location>
        <begin position="230"/>
        <end position="277"/>
    </location>
</feature>
<dbReference type="Proteomes" id="UP000177625">
    <property type="component" value="Unassembled WGS sequence"/>
</dbReference>
<feature type="region of interest" description="Disordered" evidence="1">
    <location>
        <begin position="83"/>
        <end position="102"/>
    </location>
</feature>
<dbReference type="EMBL" id="FJVC01000078">
    <property type="protein sequence ID" value="CZT42135.1"/>
    <property type="molecule type" value="Genomic_DNA"/>
</dbReference>
<dbReference type="AlphaFoldDB" id="A0A1E1M0R9"/>
<keyword evidence="3" id="KW-1185">Reference proteome</keyword>
<evidence type="ECO:0000313" key="3">
    <source>
        <dbReference type="Proteomes" id="UP000177625"/>
    </source>
</evidence>
<evidence type="ECO:0000313" key="2">
    <source>
        <dbReference type="EMBL" id="CZT42135.1"/>
    </source>
</evidence>
<protein>
    <submittedName>
        <fullName evidence="2">Uncharacterized protein</fullName>
    </submittedName>
</protein>
<evidence type="ECO:0000256" key="1">
    <source>
        <dbReference type="SAM" id="MobiDB-lite"/>
    </source>
</evidence>
<name>A0A1E1M0R9_RHYSE</name>
<sequence>MEKLLSSIGNPKVIHSSNSHMSACGLRDGANSLTDEDGRTVAVTRSAQPDFKFSVGTECPVRYPAQKFTPTNHADGDEFRAGLSSSISPDVKNTKSTDTNGFEERSNFRRQKPHIRKHRPHIAKKYVRLCNYILQQGSADLFASGYNHEIFLKSNYLMHDQQMEKYFDFEGYFTQNSSPKVINKSSAEQNHSCSATGRGQLDRNLELEIDLSINSITESSQAFEHGNTFREVQRSTNGEADEALNKNKSNREGKNKSGVNEISDEVAGGHVATSSEG</sequence>